<dbReference type="GO" id="GO:0000209">
    <property type="term" value="P:protein polyubiquitination"/>
    <property type="evidence" value="ECO:0007669"/>
    <property type="project" value="TreeGrafter"/>
</dbReference>
<dbReference type="EMBL" id="JABSTR010000001">
    <property type="protein sequence ID" value="KAH9360336.1"/>
    <property type="molecule type" value="Genomic_DNA"/>
</dbReference>
<keyword evidence="4" id="KW-0805">Transcription regulation</keyword>
<reference evidence="8 9" key="1">
    <citation type="journal article" date="2020" name="Cell">
        <title>Large-Scale Comparative Analyses of Tick Genomes Elucidate Their Genetic Diversity and Vector Capacities.</title>
        <authorList>
            <consortium name="Tick Genome and Microbiome Consortium (TIGMIC)"/>
            <person name="Jia N."/>
            <person name="Wang J."/>
            <person name="Shi W."/>
            <person name="Du L."/>
            <person name="Sun Y."/>
            <person name="Zhan W."/>
            <person name="Jiang J.F."/>
            <person name="Wang Q."/>
            <person name="Zhang B."/>
            <person name="Ji P."/>
            <person name="Bell-Sakyi L."/>
            <person name="Cui X.M."/>
            <person name="Yuan T.T."/>
            <person name="Jiang B.G."/>
            <person name="Yang W.F."/>
            <person name="Lam T.T."/>
            <person name="Chang Q.C."/>
            <person name="Ding S.J."/>
            <person name="Wang X.J."/>
            <person name="Zhu J.G."/>
            <person name="Ruan X.D."/>
            <person name="Zhao L."/>
            <person name="Wei J.T."/>
            <person name="Ye R.Z."/>
            <person name="Que T.C."/>
            <person name="Du C.H."/>
            <person name="Zhou Y.H."/>
            <person name="Cheng J.X."/>
            <person name="Dai P.F."/>
            <person name="Guo W.B."/>
            <person name="Han X.H."/>
            <person name="Huang E.J."/>
            <person name="Li L.F."/>
            <person name="Wei W."/>
            <person name="Gao Y.C."/>
            <person name="Liu J.Z."/>
            <person name="Shao H.Z."/>
            <person name="Wang X."/>
            <person name="Wang C.C."/>
            <person name="Yang T.C."/>
            <person name="Huo Q.B."/>
            <person name="Li W."/>
            <person name="Chen H.Y."/>
            <person name="Chen S.E."/>
            <person name="Zhou L.G."/>
            <person name="Ni X.B."/>
            <person name="Tian J.H."/>
            <person name="Sheng Y."/>
            <person name="Liu T."/>
            <person name="Pan Y.S."/>
            <person name="Xia L.Y."/>
            <person name="Li J."/>
            <person name="Zhao F."/>
            <person name="Cao W.C."/>
        </authorList>
    </citation>
    <scope>NUCLEOTIDE SEQUENCE [LARGE SCALE GENOMIC DNA]</scope>
    <source>
        <strain evidence="8">HaeL-2018</strain>
    </source>
</reference>
<keyword evidence="5" id="KW-0804">Transcription</keyword>
<gene>
    <name evidence="8" type="ORF">HPB48_010053</name>
</gene>
<evidence type="ECO:0000256" key="6">
    <source>
        <dbReference type="SAM" id="MobiDB-lite"/>
    </source>
</evidence>
<evidence type="ECO:0000256" key="2">
    <source>
        <dbReference type="ARBA" id="ARBA00012483"/>
    </source>
</evidence>
<dbReference type="InterPro" id="IPR058745">
    <property type="entry name" value="PWI_Topors"/>
</dbReference>
<keyword evidence="9" id="KW-1185">Reference proteome</keyword>
<dbReference type="VEuPathDB" id="VectorBase:HLOH_050194"/>
<proteinExistence type="predicted"/>
<sequence length="206" mass="24243">MTVWRRDELDMMYEEHLRRAAITAQSRGYLALYTPRVAMTSSERQALYDLDLWAVPNYSHYLDASPRIYQENTERTNRLVPWLSRELNALIPIQSRVQPAIDEVMLIIRYYDIRHPVLADALDVVLNRYVDHFVYEFYLFASSIYDMVSYDSNTVYGSRSHATPRATPLVDSERPCNKIGQRRSGQPLDGRLRSRAPVVWQRRVRK</sequence>
<dbReference type="GO" id="GO:0061630">
    <property type="term" value="F:ubiquitin protein ligase activity"/>
    <property type="evidence" value="ECO:0007669"/>
    <property type="project" value="UniProtKB-EC"/>
</dbReference>
<protein>
    <recommendedName>
        <fullName evidence="2">RING-type E3 ubiquitin transferase</fullName>
        <ecNumber evidence="2">2.3.2.27</ecNumber>
    </recommendedName>
</protein>
<comment type="caution">
    <text evidence="8">The sequence shown here is derived from an EMBL/GenBank/DDBJ whole genome shotgun (WGS) entry which is preliminary data.</text>
</comment>
<dbReference type="OrthoDB" id="6509683at2759"/>
<evidence type="ECO:0000256" key="3">
    <source>
        <dbReference type="ARBA" id="ARBA00022679"/>
    </source>
</evidence>
<accession>A0A9J6FCI6</accession>
<dbReference type="GO" id="GO:0006513">
    <property type="term" value="P:protein monoubiquitination"/>
    <property type="evidence" value="ECO:0007669"/>
    <property type="project" value="TreeGrafter"/>
</dbReference>
<evidence type="ECO:0000259" key="7">
    <source>
        <dbReference type="Pfam" id="PF26084"/>
    </source>
</evidence>
<name>A0A9J6FCI6_HAELO</name>
<dbReference type="Pfam" id="PF26084">
    <property type="entry name" value="PWI_Topors"/>
    <property type="match status" value="1"/>
</dbReference>
<evidence type="ECO:0000256" key="5">
    <source>
        <dbReference type="ARBA" id="ARBA00023163"/>
    </source>
</evidence>
<feature type="domain" description="Topors PWI-like" evidence="7">
    <location>
        <begin position="68"/>
        <end position="143"/>
    </location>
</feature>
<evidence type="ECO:0000313" key="9">
    <source>
        <dbReference type="Proteomes" id="UP000821853"/>
    </source>
</evidence>
<dbReference type="PANTHER" id="PTHR46077">
    <property type="entry name" value="E3 UBIQUITIN-PROTEIN LIGASE TOPORS"/>
    <property type="match status" value="1"/>
</dbReference>
<feature type="region of interest" description="Disordered" evidence="6">
    <location>
        <begin position="161"/>
        <end position="189"/>
    </location>
</feature>
<dbReference type="Proteomes" id="UP000821853">
    <property type="component" value="Chromosome 1"/>
</dbReference>
<keyword evidence="3" id="KW-0808">Transferase</keyword>
<evidence type="ECO:0000313" key="8">
    <source>
        <dbReference type="EMBL" id="KAH9360336.1"/>
    </source>
</evidence>
<dbReference type="PANTHER" id="PTHR46077:SF1">
    <property type="entry name" value="TOP1 BINDING ARGININE_SERINE RICH PROTEIN, E3 UBIQUITIN LIGASE"/>
    <property type="match status" value="1"/>
</dbReference>
<dbReference type="EC" id="2.3.2.27" evidence="2"/>
<evidence type="ECO:0000256" key="1">
    <source>
        <dbReference type="ARBA" id="ARBA00000900"/>
    </source>
</evidence>
<evidence type="ECO:0000256" key="4">
    <source>
        <dbReference type="ARBA" id="ARBA00023015"/>
    </source>
</evidence>
<organism evidence="8 9">
    <name type="scientific">Haemaphysalis longicornis</name>
    <name type="common">Bush tick</name>
    <dbReference type="NCBI Taxonomy" id="44386"/>
    <lineage>
        <taxon>Eukaryota</taxon>
        <taxon>Metazoa</taxon>
        <taxon>Ecdysozoa</taxon>
        <taxon>Arthropoda</taxon>
        <taxon>Chelicerata</taxon>
        <taxon>Arachnida</taxon>
        <taxon>Acari</taxon>
        <taxon>Parasitiformes</taxon>
        <taxon>Ixodida</taxon>
        <taxon>Ixodoidea</taxon>
        <taxon>Ixodidae</taxon>
        <taxon>Haemaphysalinae</taxon>
        <taxon>Haemaphysalis</taxon>
    </lineage>
</organism>
<dbReference type="AlphaFoldDB" id="A0A9J6FCI6"/>
<comment type="catalytic activity">
    <reaction evidence="1">
        <text>S-ubiquitinyl-[E2 ubiquitin-conjugating enzyme]-L-cysteine + [acceptor protein]-L-lysine = [E2 ubiquitin-conjugating enzyme]-L-cysteine + N(6)-ubiquitinyl-[acceptor protein]-L-lysine.</text>
        <dbReference type="EC" id="2.3.2.27"/>
    </reaction>
</comment>